<keyword evidence="1" id="KW-1015">Disulfide bond</keyword>
<dbReference type="PANTHER" id="PTHR19143:SF447">
    <property type="entry name" value="ANGIOPOIETIN 4 ISOFORM X2"/>
    <property type="match status" value="1"/>
</dbReference>
<protein>
    <submittedName>
        <fullName evidence="4">Angiopoietin 4</fullName>
    </submittedName>
</protein>
<dbReference type="InParanoid" id="A0A6I8PSJ7"/>
<dbReference type="Pfam" id="PF00147">
    <property type="entry name" value="Fibrinogen_C"/>
    <property type="match status" value="1"/>
</dbReference>
<name>A0A6I8PSJ7_XENTR</name>
<reference evidence="4" key="2">
    <citation type="submission" date="2020-05" db="UniProtKB">
        <authorList>
            <consortium name="Ensembl"/>
        </authorList>
    </citation>
    <scope>IDENTIFICATION</scope>
</reference>
<dbReference type="AlphaFoldDB" id="A0A6I8PSJ7"/>
<dbReference type="InterPro" id="IPR036056">
    <property type="entry name" value="Fibrinogen-like_C"/>
</dbReference>
<dbReference type="Xenbase" id="XB-GENE-5874829">
    <property type="gene designation" value="angpt4"/>
</dbReference>
<proteinExistence type="predicted"/>
<dbReference type="PROSITE" id="PS00514">
    <property type="entry name" value="FIBRINOGEN_C_1"/>
    <property type="match status" value="1"/>
</dbReference>
<evidence type="ECO:0000259" key="3">
    <source>
        <dbReference type="PROSITE" id="PS51406"/>
    </source>
</evidence>
<dbReference type="InterPro" id="IPR020837">
    <property type="entry name" value="Fibrinogen_CS"/>
</dbReference>
<dbReference type="GeneTree" id="ENSGT00940000164836"/>
<dbReference type="PROSITE" id="PS51406">
    <property type="entry name" value="FIBRINOGEN_C_2"/>
    <property type="match status" value="1"/>
</dbReference>
<sequence>MRTHQERLVAMATQKRTQPTGARSEEREMNFLLLNQIGCLLLLGFHVQYVIAQVDLSQNAQGYDCSHIWERNNDSISGIYTIKPLGAIASFQVFCEMKADGGWTLIQRHDGQDGLLFNRVWADYKIGFGNISGEHWLGLDQMYMLTNQDGRTSKLLISLGTFEGNEAFSLYSSFRVGPQSNLYQLSVGEYSGSAGDAFRVGNSNQDGSYFSTKDKDNDKCISCKIGDTRFASCSRYQSSSGWWFGSCGNANLNGQWRPEENNVGWASSVYWGTYRIVESLKYSKMFVGNYPSI</sequence>
<evidence type="ECO:0000256" key="2">
    <source>
        <dbReference type="SAM" id="MobiDB-lite"/>
    </source>
</evidence>
<dbReference type="PANTHER" id="PTHR19143">
    <property type="entry name" value="FIBRINOGEN/TENASCIN/ANGIOPOEITIN"/>
    <property type="match status" value="1"/>
</dbReference>
<feature type="domain" description="Fibrinogen C-terminal" evidence="3">
    <location>
        <begin position="56"/>
        <end position="291"/>
    </location>
</feature>
<dbReference type="InterPro" id="IPR014716">
    <property type="entry name" value="Fibrinogen_a/b/g_C_1"/>
</dbReference>
<dbReference type="SUPFAM" id="SSF56496">
    <property type="entry name" value="Fibrinogen C-terminal domain-like"/>
    <property type="match status" value="1"/>
</dbReference>
<feature type="region of interest" description="Disordered" evidence="2">
    <location>
        <begin position="1"/>
        <end position="23"/>
    </location>
</feature>
<dbReference type="InterPro" id="IPR050373">
    <property type="entry name" value="Fibrinogen_C-term_domain"/>
</dbReference>
<dbReference type="Ensembl" id="ENSXETT00000055993">
    <property type="protein sequence ID" value="ENSXETP00000055993"/>
    <property type="gene ID" value="ENSXETG00000023814"/>
</dbReference>
<dbReference type="Gene3D" id="3.90.215.10">
    <property type="entry name" value="Gamma Fibrinogen, chain A, domain 1"/>
    <property type="match status" value="1"/>
</dbReference>
<dbReference type="InterPro" id="IPR002181">
    <property type="entry name" value="Fibrinogen_a/b/g_C_dom"/>
</dbReference>
<gene>
    <name evidence="4" type="primary">angpt4</name>
</gene>
<reference evidence="4" key="1">
    <citation type="journal article" date="2010" name="Science">
        <title>The genome of the Western clawed frog Xenopus tropicalis.</title>
        <authorList>
            <person name="Hellsten U."/>
            <person name="Harland R.M."/>
            <person name="Gilchrist M.J."/>
            <person name="Hendrix D."/>
            <person name="Jurka J."/>
            <person name="Kapitonov V."/>
            <person name="Ovcharenko I."/>
            <person name="Putnam N.H."/>
            <person name="Shu S."/>
            <person name="Taher L."/>
            <person name="Blitz I.L."/>
            <person name="Blumberg B."/>
            <person name="Dichmann D.S."/>
            <person name="Dubchak I."/>
            <person name="Amaya E."/>
            <person name="Detter J.C."/>
            <person name="Fletcher R."/>
            <person name="Gerhard D.S."/>
            <person name="Goodstein D."/>
            <person name="Graves T."/>
            <person name="Grigoriev I.V."/>
            <person name="Grimwood J."/>
            <person name="Kawashima T."/>
            <person name="Lindquist E."/>
            <person name="Lucas S.M."/>
            <person name="Mead P.E."/>
            <person name="Mitros T."/>
            <person name="Ogino H."/>
            <person name="Ohta Y."/>
            <person name="Poliakov A.V."/>
            <person name="Pollet N."/>
            <person name="Robert J."/>
            <person name="Salamov A."/>
            <person name="Sater A.K."/>
            <person name="Schmutz J."/>
            <person name="Terry A."/>
            <person name="Vize P.D."/>
            <person name="Warren W.C."/>
            <person name="Wells D."/>
            <person name="Wills A."/>
            <person name="Wilson R.K."/>
            <person name="Zimmerman L.B."/>
            <person name="Zorn A.M."/>
            <person name="Grainger R."/>
            <person name="Grammer T."/>
            <person name="Khokha M.K."/>
            <person name="Richardson P.M."/>
            <person name="Rokhsar D.S."/>
        </authorList>
    </citation>
    <scope>NUCLEOTIDE SEQUENCE [LARGE SCALE GENOMIC DNA]</scope>
    <source>
        <strain evidence="4">Nigerian</strain>
    </source>
</reference>
<dbReference type="NCBIfam" id="NF040941">
    <property type="entry name" value="GGGWT_bact"/>
    <property type="match status" value="1"/>
</dbReference>
<dbReference type="Bgee" id="ENSXETG00000023814">
    <property type="expression patterns" value="Expressed in gastrula and 8 other cell types or tissues"/>
</dbReference>
<evidence type="ECO:0000256" key="1">
    <source>
        <dbReference type="ARBA" id="ARBA00023157"/>
    </source>
</evidence>
<organism evidence="4">
    <name type="scientific">Xenopus tropicalis</name>
    <name type="common">Western clawed frog</name>
    <name type="synonym">Silurana tropicalis</name>
    <dbReference type="NCBI Taxonomy" id="8364"/>
    <lineage>
        <taxon>Eukaryota</taxon>
        <taxon>Metazoa</taxon>
        <taxon>Chordata</taxon>
        <taxon>Craniata</taxon>
        <taxon>Vertebrata</taxon>
        <taxon>Euteleostomi</taxon>
        <taxon>Amphibia</taxon>
        <taxon>Batrachia</taxon>
        <taxon>Anura</taxon>
        <taxon>Pipoidea</taxon>
        <taxon>Pipidae</taxon>
        <taxon>Xenopodinae</taxon>
        <taxon>Xenopus</taxon>
        <taxon>Silurana</taxon>
    </lineage>
</organism>
<evidence type="ECO:0000313" key="4">
    <source>
        <dbReference type="Ensembl" id="ENSXETP00000055993"/>
    </source>
</evidence>
<dbReference type="SMART" id="SM00186">
    <property type="entry name" value="FBG"/>
    <property type="match status" value="1"/>
</dbReference>
<dbReference type="CDD" id="cd00087">
    <property type="entry name" value="FReD"/>
    <property type="match status" value="1"/>
</dbReference>
<accession>A0A6I8PSJ7</accession>